<dbReference type="Proteomes" id="UP001235840">
    <property type="component" value="Unassembled WGS sequence"/>
</dbReference>
<reference evidence="1 2" key="1">
    <citation type="submission" date="2023-07" db="EMBL/GenBank/DDBJ databases">
        <title>Genomic Encyclopedia of Type Strains, Phase IV (KMG-IV): sequencing the most valuable type-strain genomes for metagenomic binning, comparative biology and taxonomic classification.</title>
        <authorList>
            <person name="Goeker M."/>
        </authorList>
    </citation>
    <scope>NUCLEOTIDE SEQUENCE [LARGE SCALE GENOMIC DNA]</scope>
    <source>
        <strain evidence="1 2">DSM 12751</strain>
    </source>
</reference>
<accession>A0ABT9VX05</accession>
<organism evidence="1 2">
    <name type="scientific">Caldalkalibacillus horti</name>
    <dbReference type="NCBI Taxonomy" id="77523"/>
    <lineage>
        <taxon>Bacteria</taxon>
        <taxon>Bacillati</taxon>
        <taxon>Bacillota</taxon>
        <taxon>Bacilli</taxon>
        <taxon>Bacillales</taxon>
        <taxon>Bacillaceae</taxon>
        <taxon>Caldalkalibacillus</taxon>
    </lineage>
</organism>
<name>A0ABT9VX05_9BACI</name>
<keyword evidence="2" id="KW-1185">Reference proteome</keyword>
<protein>
    <submittedName>
        <fullName evidence="1">Uncharacterized protein</fullName>
    </submittedName>
</protein>
<comment type="caution">
    <text evidence="1">The sequence shown here is derived from an EMBL/GenBank/DDBJ whole genome shotgun (WGS) entry which is preliminary data.</text>
</comment>
<proteinExistence type="predicted"/>
<evidence type="ECO:0000313" key="1">
    <source>
        <dbReference type="EMBL" id="MDQ0165509.1"/>
    </source>
</evidence>
<gene>
    <name evidence="1" type="ORF">J2S11_001410</name>
</gene>
<dbReference type="EMBL" id="JAUSTY010000005">
    <property type="protein sequence ID" value="MDQ0165509.1"/>
    <property type="molecule type" value="Genomic_DNA"/>
</dbReference>
<evidence type="ECO:0000313" key="2">
    <source>
        <dbReference type="Proteomes" id="UP001235840"/>
    </source>
</evidence>
<sequence length="42" mass="4880">MLKQIKVLIIGAWKVGVCLHKLNKLKQMQALHNEFEGRSDNF</sequence>